<comment type="caution">
    <text evidence="8">The sequence shown here is derived from an EMBL/GenBank/DDBJ whole genome shotgun (WGS) entry which is preliminary data.</text>
</comment>
<proteinExistence type="predicted"/>
<comment type="subcellular location">
    <subcellularLocation>
        <location evidence="1">Cell membrane</location>
        <topology evidence="1">Multi-pass membrane protein</topology>
    </subcellularLocation>
</comment>
<keyword evidence="5 6" id="KW-0472">Membrane</keyword>
<dbReference type="EMBL" id="PGFF01000001">
    <property type="protein sequence ID" value="PJJ71387.1"/>
    <property type="molecule type" value="Genomic_DNA"/>
</dbReference>
<dbReference type="InterPro" id="IPR018076">
    <property type="entry name" value="T2SS_GspF_dom"/>
</dbReference>
<evidence type="ECO:0000313" key="9">
    <source>
        <dbReference type="Proteomes" id="UP000228758"/>
    </source>
</evidence>
<sequence length="315" mass="33571">MVRMTATMSWGLVCGVVLGFGLWSLLSLVPRLSRPRLVDRVAPYVVDISVDARELVRRRPTDPLPVVGVVLVPAVDAMRRLLAPVLGGSAVVQSRLRQAGSTLSVDGYRSRQLGWGAAGAVVGVAASVVIARAQGLALPAAVAIVAVFAACGVLLRDRMLVARARRRRERMAEELPTILEFLTLSLSAGEGIHDALARVATVGRGELAVELRRTMARVHSGVPLVEALQALAADLGLAGFSRFVDHLVGALERGTPLAEVLRAQAQDARDEGKRELLELAGRKEVAMLVPLVFLILPVTVLFAIYPGLVVVQLGF</sequence>
<evidence type="ECO:0000313" key="8">
    <source>
        <dbReference type="EMBL" id="PJJ71387.1"/>
    </source>
</evidence>
<keyword evidence="3 6" id="KW-0812">Transmembrane</keyword>
<protein>
    <submittedName>
        <fullName evidence="8">Tight adherence protein C</fullName>
    </submittedName>
</protein>
<feature type="domain" description="Type II secretion system protein GspF" evidence="7">
    <location>
        <begin position="179"/>
        <end position="302"/>
    </location>
</feature>
<keyword evidence="4 6" id="KW-1133">Transmembrane helix</keyword>
<evidence type="ECO:0000256" key="2">
    <source>
        <dbReference type="ARBA" id="ARBA00022475"/>
    </source>
</evidence>
<gene>
    <name evidence="8" type="ORF">CLV46_0932</name>
</gene>
<dbReference type="AlphaFoldDB" id="A0A2M9CHM3"/>
<evidence type="ECO:0000256" key="5">
    <source>
        <dbReference type="ARBA" id="ARBA00023136"/>
    </source>
</evidence>
<evidence type="ECO:0000256" key="4">
    <source>
        <dbReference type="ARBA" id="ARBA00022989"/>
    </source>
</evidence>
<reference evidence="8 9" key="1">
    <citation type="submission" date="2017-11" db="EMBL/GenBank/DDBJ databases">
        <title>Genomic Encyclopedia of Archaeal and Bacterial Type Strains, Phase II (KMG-II): From Individual Species to Whole Genera.</title>
        <authorList>
            <person name="Goeker M."/>
        </authorList>
    </citation>
    <scope>NUCLEOTIDE SEQUENCE [LARGE SCALE GENOMIC DNA]</scope>
    <source>
        <strain evidence="8 9">DSM 27393</strain>
    </source>
</reference>
<feature type="transmembrane region" description="Helical" evidence="6">
    <location>
        <begin position="285"/>
        <end position="305"/>
    </location>
</feature>
<evidence type="ECO:0000256" key="6">
    <source>
        <dbReference type="SAM" id="Phobius"/>
    </source>
</evidence>
<organism evidence="8 9">
    <name type="scientific">Diaminobutyricimonas aerilata</name>
    <dbReference type="NCBI Taxonomy" id="1162967"/>
    <lineage>
        <taxon>Bacteria</taxon>
        <taxon>Bacillati</taxon>
        <taxon>Actinomycetota</taxon>
        <taxon>Actinomycetes</taxon>
        <taxon>Micrococcales</taxon>
        <taxon>Microbacteriaceae</taxon>
        <taxon>Diaminobutyricimonas</taxon>
    </lineage>
</organism>
<dbReference type="InterPro" id="IPR042094">
    <property type="entry name" value="T2SS_GspF_sf"/>
</dbReference>
<feature type="transmembrane region" description="Helical" evidence="6">
    <location>
        <begin position="113"/>
        <end position="130"/>
    </location>
</feature>
<dbReference type="GO" id="GO:0005886">
    <property type="term" value="C:plasma membrane"/>
    <property type="evidence" value="ECO:0007669"/>
    <property type="project" value="UniProtKB-SubCell"/>
</dbReference>
<feature type="transmembrane region" description="Helical" evidence="6">
    <location>
        <begin position="6"/>
        <end position="26"/>
    </location>
</feature>
<keyword evidence="2" id="KW-1003">Cell membrane</keyword>
<dbReference type="PANTHER" id="PTHR35007">
    <property type="entry name" value="INTEGRAL MEMBRANE PROTEIN-RELATED"/>
    <property type="match status" value="1"/>
</dbReference>
<feature type="transmembrane region" description="Helical" evidence="6">
    <location>
        <begin position="136"/>
        <end position="155"/>
    </location>
</feature>
<dbReference type="Gene3D" id="1.20.81.30">
    <property type="entry name" value="Type II secretion system (T2SS), domain F"/>
    <property type="match status" value="1"/>
</dbReference>
<dbReference type="Proteomes" id="UP000228758">
    <property type="component" value="Unassembled WGS sequence"/>
</dbReference>
<evidence type="ECO:0000256" key="1">
    <source>
        <dbReference type="ARBA" id="ARBA00004651"/>
    </source>
</evidence>
<evidence type="ECO:0000259" key="7">
    <source>
        <dbReference type="Pfam" id="PF00482"/>
    </source>
</evidence>
<dbReference type="PANTHER" id="PTHR35007:SF2">
    <property type="entry name" value="PILUS ASSEMBLE PROTEIN"/>
    <property type="match status" value="1"/>
</dbReference>
<name>A0A2M9CHM3_9MICO</name>
<keyword evidence="9" id="KW-1185">Reference proteome</keyword>
<evidence type="ECO:0000256" key="3">
    <source>
        <dbReference type="ARBA" id="ARBA00022692"/>
    </source>
</evidence>
<accession>A0A2M9CHM3</accession>
<dbReference type="Pfam" id="PF00482">
    <property type="entry name" value="T2SSF"/>
    <property type="match status" value="1"/>
</dbReference>